<comment type="caution">
    <text evidence="1">The sequence shown here is derived from an EMBL/GenBank/DDBJ whole genome shotgun (WGS) entry which is preliminary data.</text>
</comment>
<dbReference type="AlphaFoldDB" id="A0A0G0LIR3"/>
<gene>
    <name evidence="1" type="ORF">UT15_C0002G0030</name>
</gene>
<reference evidence="1 2" key="1">
    <citation type="journal article" date="2015" name="Nature">
        <title>rRNA introns, odd ribosomes, and small enigmatic genomes across a large radiation of phyla.</title>
        <authorList>
            <person name="Brown C.T."/>
            <person name="Hug L.A."/>
            <person name="Thomas B.C."/>
            <person name="Sharon I."/>
            <person name="Castelle C.J."/>
            <person name="Singh A."/>
            <person name="Wilkins M.J."/>
            <person name="Williams K.H."/>
            <person name="Banfield J.F."/>
        </authorList>
    </citation>
    <scope>NUCLEOTIDE SEQUENCE [LARGE SCALE GENOMIC DNA]</scope>
</reference>
<protein>
    <recommendedName>
        <fullName evidence="3">Protein TolB</fullName>
    </recommendedName>
</protein>
<dbReference type="EMBL" id="LBVS01000002">
    <property type="protein sequence ID" value="KKQ90957.1"/>
    <property type="molecule type" value="Genomic_DNA"/>
</dbReference>
<dbReference type="Gene3D" id="2.120.10.30">
    <property type="entry name" value="TolB, C-terminal domain"/>
    <property type="match status" value="1"/>
</dbReference>
<evidence type="ECO:0000313" key="1">
    <source>
        <dbReference type="EMBL" id="KKQ90957.1"/>
    </source>
</evidence>
<dbReference type="Proteomes" id="UP000033862">
    <property type="component" value="Unassembled WGS sequence"/>
</dbReference>
<evidence type="ECO:0000313" key="2">
    <source>
        <dbReference type="Proteomes" id="UP000033862"/>
    </source>
</evidence>
<name>A0A0G0LIR3_9BACT</name>
<dbReference type="SUPFAM" id="SSF82171">
    <property type="entry name" value="DPP6 N-terminal domain-like"/>
    <property type="match status" value="1"/>
</dbReference>
<dbReference type="STRING" id="1618332.UT15_C0002G0030"/>
<evidence type="ECO:0008006" key="3">
    <source>
        <dbReference type="Google" id="ProtNLM"/>
    </source>
</evidence>
<organism evidence="1 2">
    <name type="scientific">Berkelbacteria bacterium GW2011_GWA1_39_10</name>
    <dbReference type="NCBI Taxonomy" id="1618332"/>
    <lineage>
        <taxon>Bacteria</taxon>
        <taxon>Candidatus Berkelbacteria</taxon>
    </lineage>
</organism>
<sequence length="322" mass="36285">MAQKIITVILFLAVIGGLSWYININYLDKQTSKEISVSESKTLKTAEIAEILTYTNKGSAFEIWQTDGDARKKVFTDFDENKKIISLSNLVSQSNQVLAIVAKDKSATSGELISIDLYNAQIKSIRKEFVLPLKWLVSPDGKTIAYIKFSNLEENYGYTLYTESLSGENRRNLTNSETEINSFAWNIQGDAILYSVMSGNNAELNRIDLVDKEKSQIKIYENKIIDWISSTNNKIILSTRSFNGKSSKIIEIDTNGQNEKEIAEISGGIANFVYLKNNNLAYIAAQYKDKVDNNTTGQIYIVRLDKDLIKPIQKGNQVLGWQ</sequence>
<accession>A0A0G0LIR3</accession>
<proteinExistence type="predicted"/>
<dbReference type="InterPro" id="IPR011042">
    <property type="entry name" value="6-blade_b-propeller_TolB-like"/>
</dbReference>